<name>A0A4S8QZL2_9HELO</name>
<keyword evidence="1" id="KW-0472">Membrane</keyword>
<evidence type="ECO:0000313" key="3">
    <source>
        <dbReference type="Proteomes" id="UP000308671"/>
    </source>
</evidence>
<dbReference type="OrthoDB" id="5402816at2759"/>
<feature type="transmembrane region" description="Helical" evidence="1">
    <location>
        <begin position="47"/>
        <end position="68"/>
    </location>
</feature>
<evidence type="ECO:0000256" key="1">
    <source>
        <dbReference type="SAM" id="Phobius"/>
    </source>
</evidence>
<accession>A0A4S8QZL2</accession>
<keyword evidence="1" id="KW-1133">Transmembrane helix</keyword>
<keyword evidence="3" id="KW-1185">Reference proteome</keyword>
<dbReference type="AlphaFoldDB" id="A0A4S8QZL2"/>
<organism evidence="2 3">
    <name type="scientific">Botrytis galanthina</name>
    <dbReference type="NCBI Taxonomy" id="278940"/>
    <lineage>
        <taxon>Eukaryota</taxon>
        <taxon>Fungi</taxon>
        <taxon>Dikarya</taxon>
        <taxon>Ascomycota</taxon>
        <taxon>Pezizomycotina</taxon>
        <taxon>Leotiomycetes</taxon>
        <taxon>Helotiales</taxon>
        <taxon>Sclerotiniaceae</taxon>
        <taxon>Botrytis</taxon>
    </lineage>
</organism>
<dbReference type="EMBL" id="PQXL01000133">
    <property type="protein sequence ID" value="THV50858.1"/>
    <property type="molecule type" value="Genomic_DNA"/>
</dbReference>
<proteinExistence type="predicted"/>
<reference evidence="2 3" key="1">
    <citation type="submission" date="2017-12" db="EMBL/GenBank/DDBJ databases">
        <title>Comparative genomics of Botrytis spp.</title>
        <authorList>
            <person name="Valero-Jimenez C.A."/>
            <person name="Tapia P."/>
            <person name="Veloso J."/>
            <person name="Silva-Moreno E."/>
            <person name="Staats M."/>
            <person name="Valdes J.H."/>
            <person name="Van Kan J.A.L."/>
        </authorList>
    </citation>
    <scope>NUCLEOTIDE SEQUENCE [LARGE SCALE GENOMIC DNA]</scope>
    <source>
        <strain evidence="2 3">MUCL435</strain>
    </source>
</reference>
<evidence type="ECO:0000313" key="2">
    <source>
        <dbReference type="EMBL" id="THV50858.1"/>
    </source>
</evidence>
<gene>
    <name evidence="2" type="ORF">BGAL_0133g00160</name>
</gene>
<sequence length="85" mass="9691">MDTNWLIALRSIQSQSIDPPIKMATIQIREATQQLVKRQNWAAREPGVIVVFAIVFIVASGLIGLQISRWISRYKERRAAKRSTV</sequence>
<comment type="caution">
    <text evidence="2">The sequence shown here is derived from an EMBL/GenBank/DDBJ whole genome shotgun (WGS) entry which is preliminary data.</text>
</comment>
<protein>
    <submittedName>
        <fullName evidence="2">Uncharacterized protein</fullName>
    </submittedName>
</protein>
<keyword evidence="1" id="KW-0812">Transmembrane</keyword>
<dbReference type="Proteomes" id="UP000308671">
    <property type="component" value="Unassembled WGS sequence"/>
</dbReference>